<dbReference type="Proteomes" id="UP000001542">
    <property type="component" value="Unassembled WGS sequence"/>
</dbReference>
<dbReference type="KEGG" id="tva:4763348"/>
<dbReference type="AlphaFoldDB" id="A2EPA5"/>
<evidence type="ECO:0000313" key="3">
    <source>
        <dbReference type="Proteomes" id="UP000001542"/>
    </source>
</evidence>
<dbReference type="RefSeq" id="XP_001317713.1">
    <property type="nucleotide sequence ID" value="XM_001317678.1"/>
</dbReference>
<sequence>MEKFTVSTEMEIVNAIQNALEGNRNISSLTDLPLEALNKIQNYLIKLGHLIVEKKIEYKSFYELRMEEIERVLSQQAITNEQPSATASQPISLSAHHPIVEKTNSKTTLAVPSPKRDTLSFSRQNSRTEVGNRQHVKSTKTETQNLDDIWIKTEKNEIFKRLPENIGYKLDIMFDDMLTKTHSPISRGPHWTEKFKFLFQKGRQTKRTRQKVNPKMPPTPMNMNDISPFWNEYFPKFQVEKTQKCQRSKIHCLLSCIVQCDPPSNTNKTPRRKKTNPLAPNIPYHNYLQLPYEDRLELELKSLELYPQTETENAFQGNLPATINKYEEELTEIRTELKAFQKDLIEKIPEIRKKEEDRYRNIQEINLFLDSLPPK</sequence>
<organism evidence="2 3">
    <name type="scientific">Trichomonas vaginalis (strain ATCC PRA-98 / G3)</name>
    <dbReference type="NCBI Taxonomy" id="412133"/>
    <lineage>
        <taxon>Eukaryota</taxon>
        <taxon>Metamonada</taxon>
        <taxon>Parabasalia</taxon>
        <taxon>Trichomonadida</taxon>
        <taxon>Trichomonadidae</taxon>
        <taxon>Trichomonas</taxon>
    </lineage>
</organism>
<feature type="compositionally biased region" description="Polar residues" evidence="1">
    <location>
        <begin position="119"/>
        <end position="131"/>
    </location>
</feature>
<evidence type="ECO:0000256" key="1">
    <source>
        <dbReference type="SAM" id="MobiDB-lite"/>
    </source>
</evidence>
<reference evidence="2" key="2">
    <citation type="journal article" date="2007" name="Science">
        <title>Draft genome sequence of the sexually transmitted pathogen Trichomonas vaginalis.</title>
        <authorList>
            <person name="Carlton J.M."/>
            <person name="Hirt R.P."/>
            <person name="Silva J.C."/>
            <person name="Delcher A.L."/>
            <person name="Schatz M."/>
            <person name="Zhao Q."/>
            <person name="Wortman J.R."/>
            <person name="Bidwell S.L."/>
            <person name="Alsmark U.C.M."/>
            <person name="Besteiro S."/>
            <person name="Sicheritz-Ponten T."/>
            <person name="Noel C.J."/>
            <person name="Dacks J.B."/>
            <person name="Foster P.G."/>
            <person name="Simillion C."/>
            <person name="Van de Peer Y."/>
            <person name="Miranda-Saavedra D."/>
            <person name="Barton G.J."/>
            <person name="Westrop G.D."/>
            <person name="Mueller S."/>
            <person name="Dessi D."/>
            <person name="Fiori P.L."/>
            <person name="Ren Q."/>
            <person name="Paulsen I."/>
            <person name="Zhang H."/>
            <person name="Bastida-Corcuera F.D."/>
            <person name="Simoes-Barbosa A."/>
            <person name="Brown M.T."/>
            <person name="Hayes R.D."/>
            <person name="Mukherjee M."/>
            <person name="Okumura C.Y."/>
            <person name="Schneider R."/>
            <person name="Smith A.J."/>
            <person name="Vanacova S."/>
            <person name="Villalvazo M."/>
            <person name="Haas B.J."/>
            <person name="Pertea M."/>
            <person name="Feldblyum T.V."/>
            <person name="Utterback T.R."/>
            <person name="Shu C.L."/>
            <person name="Osoegawa K."/>
            <person name="de Jong P.J."/>
            <person name="Hrdy I."/>
            <person name="Horvathova L."/>
            <person name="Zubacova Z."/>
            <person name="Dolezal P."/>
            <person name="Malik S.B."/>
            <person name="Logsdon J.M. Jr."/>
            <person name="Henze K."/>
            <person name="Gupta A."/>
            <person name="Wang C.C."/>
            <person name="Dunne R.L."/>
            <person name="Upcroft J.A."/>
            <person name="Upcroft P."/>
            <person name="White O."/>
            <person name="Salzberg S.L."/>
            <person name="Tang P."/>
            <person name="Chiu C.-H."/>
            <person name="Lee Y.-S."/>
            <person name="Embley T.M."/>
            <person name="Coombs G.H."/>
            <person name="Mottram J.C."/>
            <person name="Tachezy J."/>
            <person name="Fraser-Liggett C.M."/>
            <person name="Johnson P.J."/>
        </authorList>
    </citation>
    <scope>NUCLEOTIDE SEQUENCE [LARGE SCALE GENOMIC DNA]</scope>
    <source>
        <strain evidence="2">G3</strain>
    </source>
</reference>
<dbReference type="EMBL" id="DS113447">
    <property type="protein sequence ID" value="EAY05490.1"/>
    <property type="molecule type" value="Genomic_DNA"/>
</dbReference>
<feature type="region of interest" description="Disordered" evidence="1">
    <location>
        <begin position="112"/>
        <end position="139"/>
    </location>
</feature>
<reference evidence="2" key="1">
    <citation type="submission" date="2006-10" db="EMBL/GenBank/DDBJ databases">
        <authorList>
            <person name="Amadeo P."/>
            <person name="Zhao Q."/>
            <person name="Wortman J."/>
            <person name="Fraser-Liggett C."/>
            <person name="Carlton J."/>
        </authorList>
    </citation>
    <scope>NUCLEOTIDE SEQUENCE</scope>
    <source>
        <strain evidence="2">G3</strain>
    </source>
</reference>
<name>A2EPA5_TRIV3</name>
<dbReference type="VEuPathDB" id="TrichDB:TVAG_080820"/>
<dbReference type="SMR" id="A2EPA5"/>
<evidence type="ECO:0000313" key="2">
    <source>
        <dbReference type="EMBL" id="EAY05490.1"/>
    </source>
</evidence>
<accession>A2EPA5</accession>
<gene>
    <name evidence="2" type="ORF">TVAG_080820</name>
</gene>
<keyword evidence="3" id="KW-1185">Reference proteome</keyword>
<proteinExistence type="predicted"/>
<dbReference type="InParanoid" id="A2EPA5"/>
<protein>
    <submittedName>
        <fullName evidence="2">Uncharacterized protein</fullName>
    </submittedName>
</protein>
<dbReference type="VEuPathDB" id="TrichDB:TVAGG3_0679430"/>